<dbReference type="GO" id="GO:0003990">
    <property type="term" value="F:acetylcholinesterase activity"/>
    <property type="evidence" value="ECO:0007669"/>
    <property type="project" value="TreeGrafter"/>
</dbReference>
<keyword evidence="8" id="KW-0812">Transmembrane</keyword>
<dbReference type="PROSITE" id="PS00122">
    <property type="entry name" value="CARBOXYLESTERASE_B_1"/>
    <property type="match status" value="1"/>
</dbReference>
<evidence type="ECO:0000256" key="7">
    <source>
        <dbReference type="SAM" id="MobiDB-lite"/>
    </source>
</evidence>
<dbReference type="EC" id="3.1.1.-" evidence="6"/>
<feature type="active site" description="Charge relay system" evidence="5">
    <location>
        <position position="575"/>
    </location>
</feature>
<dbReference type="PANTHER" id="PTHR43918">
    <property type="entry name" value="ACETYLCHOLINESTERASE"/>
    <property type="match status" value="1"/>
</dbReference>
<evidence type="ECO:0000256" key="4">
    <source>
        <dbReference type="ARBA" id="ARBA00023157"/>
    </source>
</evidence>
<evidence type="ECO:0000256" key="5">
    <source>
        <dbReference type="PIRSR" id="PIRSR600997-1"/>
    </source>
</evidence>
<dbReference type="GO" id="GO:0006581">
    <property type="term" value="P:acetylcholine catabolic process"/>
    <property type="evidence" value="ECO:0007669"/>
    <property type="project" value="TreeGrafter"/>
</dbReference>
<keyword evidence="8" id="KW-0472">Membrane</keyword>
<keyword evidence="8" id="KW-1133">Transmembrane helix</keyword>
<keyword evidence="11" id="KW-1185">Reference proteome</keyword>
<dbReference type="AlphaFoldDB" id="A0A7I8VGF8"/>
<evidence type="ECO:0000256" key="6">
    <source>
        <dbReference type="RuleBase" id="RU361235"/>
    </source>
</evidence>
<organism evidence="10 11">
    <name type="scientific">Dimorphilus gyrociliatus</name>
    <dbReference type="NCBI Taxonomy" id="2664684"/>
    <lineage>
        <taxon>Eukaryota</taxon>
        <taxon>Metazoa</taxon>
        <taxon>Spiralia</taxon>
        <taxon>Lophotrochozoa</taxon>
        <taxon>Annelida</taxon>
        <taxon>Polychaeta</taxon>
        <taxon>Polychaeta incertae sedis</taxon>
        <taxon>Dinophilidae</taxon>
        <taxon>Dimorphilus</taxon>
    </lineage>
</organism>
<keyword evidence="3 6" id="KW-0378">Hydrolase</keyword>
<evidence type="ECO:0000256" key="2">
    <source>
        <dbReference type="ARBA" id="ARBA00022487"/>
    </source>
</evidence>
<feature type="active site" description="Charge relay system" evidence="5">
    <location>
        <position position="462"/>
    </location>
</feature>
<dbReference type="CDD" id="cd00312">
    <property type="entry name" value="Esterase_lipase"/>
    <property type="match status" value="1"/>
</dbReference>
<dbReference type="GO" id="GO:0019695">
    <property type="term" value="P:choline metabolic process"/>
    <property type="evidence" value="ECO:0007669"/>
    <property type="project" value="TreeGrafter"/>
</dbReference>
<evidence type="ECO:0000256" key="8">
    <source>
        <dbReference type="SAM" id="Phobius"/>
    </source>
</evidence>
<protein>
    <recommendedName>
        <fullName evidence="6">Carboxylic ester hydrolase</fullName>
        <ecNumber evidence="6">3.1.1.-</ecNumber>
    </recommendedName>
</protein>
<dbReference type="InterPro" id="IPR029058">
    <property type="entry name" value="AB_hydrolase_fold"/>
</dbReference>
<comment type="caution">
    <text evidence="10">The sequence shown here is derived from an EMBL/GenBank/DDBJ whole genome shotgun (WGS) entry which is preliminary data.</text>
</comment>
<dbReference type="GO" id="GO:0005615">
    <property type="term" value="C:extracellular space"/>
    <property type="evidence" value="ECO:0007669"/>
    <property type="project" value="TreeGrafter"/>
</dbReference>
<keyword evidence="2" id="KW-0719">Serine esterase</keyword>
<dbReference type="InterPro" id="IPR002018">
    <property type="entry name" value="CarbesteraseB"/>
</dbReference>
<evidence type="ECO:0000313" key="10">
    <source>
        <dbReference type="EMBL" id="CAD5115423.1"/>
    </source>
</evidence>
<sequence>MDTEEEENSVKGKLMQDYKEENEKPEENGKSKERLKRALKQIEIPPSKLVNRNESNETVALARPISRISIDVFRGVKMASVDDLLLFEDRTSIRFSTQVKRYRADFRKCCLSSSIVILLLCIVVVAVVLIFLLNKPTDEQTPSFVQTKLGEIRGKRVKSPQGDEVIEYLGVPFAEPPLGELRYNDPRPLRKLKSDPYEAFDVKYACIQFLDTTTFPNFPPMDMWNAQNPLNEDCLYLNIWVPGKKRKKKLTVMVWIYGGGFYGGANSLWIYDGRALTAYGDVIVVSFNYRVGSFGYLSTGDGRVLGNFGMKDQVLALNWIQENIADFGGDPDDVTLFGESSGATSAGLHMMSPMSGHLFKRAIFESGSPDIHWGFMSKKQARERSKKFFKAVNCPDDDQILTCLRRLPANFIQNNEWVDSNFLVFPWAPSVDGTFLTDTPHNLLKNKNYTKKDCLLGANKDEGTFWILALKHFSKDTESLHTNETFYETIDLIDHDLTDEWRTKIKQMYMPKDQTDGAALRDNLDKVCGDRSFTCPTFDVANVFAQEFNEHSVYFYYLTYRASNEQWPPWMGVIHGAEIQWIFGMPLNSSRNYTKEEVKFSKIVMDYWVNFAKTGNPNSPNLPEWPKYNKVEGKKTYLEMRSPEDFIVGDGLRESFCKLWASIHLELQTSI</sequence>
<proteinExistence type="inferred from homology"/>
<dbReference type="PANTHER" id="PTHR43918:SF4">
    <property type="entry name" value="CARBOXYLIC ESTER HYDROLASE"/>
    <property type="match status" value="1"/>
</dbReference>
<dbReference type="Proteomes" id="UP000549394">
    <property type="component" value="Unassembled WGS sequence"/>
</dbReference>
<dbReference type="FunFam" id="3.40.50.1820:FF:000029">
    <property type="entry name" value="Acetylcholinesterase"/>
    <property type="match status" value="1"/>
</dbReference>
<comment type="similarity">
    <text evidence="1 6">Belongs to the type-B carboxylesterase/lipase family.</text>
</comment>
<evidence type="ECO:0000256" key="1">
    <source>
        <dbReference type="ARBA" id="ARBA00005964"/>
    </source>
</evidence>
<dbReference type="GO" id="GO:0005886">
    <property type="term" value="C:plasma membrane"/>
    <property type="evidence" value="ECO:0007669"/>
    <property type="project" value="TreeGrafter"/>
</dbReference>
<feature type="transmembrane region" description="Helical" evidence="8">
    <location>
        <begin position="110"/>
        <end position="133"/>
    </location>
</feature>
<name>A0A7I8VGF8_9ANNE</name>
<dbReference type="InterPro" id="IPR019819">
    <property type="entry name" value="Carboxylesterase_B_CS"/>
</dbReference>
<dbReference type="SUPFAM" id="SSF53474">
    <property type="entry name" value="alpha/beta-Hydrolases"/>
    <property type="match status" value="1"/>
</dbReference>
<keyword evidence="4" id="KW-1015">Disulfide bond</keyword>
<dbReference type="PRINTS" id="PR00878">
    <property type="entry name" value="CHOLNESTRASE"/>
</dbReference>
<dbReference type="EMBL" id="CAJFCJ010000006">
    <property type="protein sequence ID" value="CAD5115423.1"/>
    <property type="molecule type" value="Genomic_DNA"/>
</dbReference>
<feature type="compositionally biased region" description="Basic and acidic residues" evidence="7">
    <location>
        <begin position="8"/>
        <end position="32"/>
    </location>
</feature>
<dbReference type="InterPro" id="IPR050654">
    <property type="entry name" value="AChE-related_enzymes"/>
</dbReference>
<feature type="region of interest" description="Disordered" evidence="7">
    <location>
        <begin position="1"/>
        <end position="35"/>
    </location>
</feature>
<feature type="domain" description="Carboxylesterase type B" evidence="9">
    <location>
        <begin position="143"/>
        <end position="660"/>
    </location>
</feature>
<dbReference type="Pfam" id="PF00135">
    <property type="entry name" value="COesterase"/>
    <property type="match status" value="1"/>
</dbReference>
<evidence type="ECO:0000259" key="9">
    <source>
        <dbReference type="Pfam" id="PF00135"/>
    </source>
</evidence>
<gene>
    <name evidence="10" type="ORF">DGYR_LOCUS4168</name>
</gene>
<evidence type="ECO:0000256" key="3">
    <source>
        <dbReference type="ARBA" id="ARBA00022801"/>
    </source>
</evidence>
<dbReference type="Gene3D" id="3.40.50.1820">
    <property type="entry name" value="alpha/beta hydrolase"/>
    <property type="match status" value="1"/>
</dbReference>
<reference evidence="10 11" key="1">
    <citation type="submission" date="2020-08" db="EMBL/GenBank/DDBJ databases">
        <authorList>
            <person name="Hejnol A."/>
        </authorList>
    </citation>
    <scope>NUCLEOTIDE SEQUENCE [LARGE SCALE GENOMIC DNA]</scope>
</reference>
<evidence type="ECO:0000313" key="11">
    <source>
        <dbReference type="Proteomes" id="UP000549394"/>
    </source>
</evidence>
<dbReference type="OrthoDB" id="9000293at2759"/>
<feature type="active site" description="Acyl-ester intermediate" evidence="5">
    <location>
        <position position="340"/>
    </location>
</feature>
<dbReference type="InterPro" id="IPR000997">
    <property type="entry name" value="Cholinesterase"/>
</dbReference>
<dbReference type="PROSITE" id="PS00941">
    <property type="entry name" value="CARBOXYLESTERASE_B_2"/>
    <property type="match status" value="1"/>
</dbReference>
<dbReference type="InterPro" id="IPR019826">
    <property type="entry name" value="Carboxylesterase_B_AS"/>
</dbReference>
<accession>A0A7I8VGF8</accession>